<sequence length="169" mass="17995">MNLKTMAEEANKALHRSESPADGLSNKAIKALVKEQAALGTLLHKQSKEIAALRHDVQQSRHRGGGFPWGLVLLAGGAYAAYRLSPAVREQIDGLLGRLDPGAEGNLHRAGDAAKDAVHDVAQGRNPGGALKQAGGELHRAAEKATEAQRHPADELKDDVLRQVKRSDA</sequence>
<dbReference type="RefSeq" id="WP_157457253.1">
    <property type="nucleotide sequence ID" value="NZ_WQLB01000001.1"/>
</dbReference>
<feature type="region of interest" description="Disordered" evidence="1">
    <location>
        <begin position="1"/>
        <end position="22"/>
    </location>
</feature>
<feature type="region of interest" description="Disordered" evidence="1">
    <location>
        <begin position="123"/>
        <end position="169"/>
    </location>
</feature>
<organism evidence="2 3">
    <name type="scientific">Deinococcus arboris</name>
    <dbReference type="NCBI Taxonomy" id="2682977"/>
    <lineage>
        <taxon>Bacteria</taxon>
        <taxon>Thermotogati</taxon>
        <taxon>Deinococcota</taxon>
        <taxon>Deinococci</taxon>
        <taxon>Deinococcales</taxon>
        <taxon>Deinococcaceae</taxon>
        <taxon>Deinococcus</taxon>
    </lineage>
</organism>
<evidence type="ECO:0000313" key="3">
    <source>
        <dbReference type="Proteomes" id="UP000483286"/>
    </source>
</evidence>
<feature type="compositionally biased region" description="Basic and acidic residues" evidence="1">
    <location>
        <begin position="137"/>
        <end position="169"/>
    </location>
</feature>
<name>A0A7C9MP42_9DEIO</name>
<keyword evidence="3" id="KW-1185">Reference proteome</keyword>
<comment type="caution">
    <text evidence="2">The sequence shown here is derived from an EMBL/GenBank/DDBJ whole genome shotgun (WGS) entry which is preliminary data.</text>
</comment>
<proteinExistence type="predicted"/>
<gene>
    <name evidence="2" type="ORF">GO986_00370</name>
</gene>
<dbReference type="AlphaFoldDB" id="A0A7C9MP42"/>
<reference evidence="2 3" key="1">
    <citation type="submission" date="2019-12" db="EMBL/GenBank/DDBJ databases">
        <title>Deinococcus sp. HMF7620 Genome sequencing and assembly.</title>
        <authorList>
            <person name="Kang H."/>
            <person name="Kim H."/>
            <person name="Joh K."/>
        </authorList>
    </citation>
    <scope>NUCLEOTIDE SEQUENCE [LARGE SCALE GENOMIC DNA]</scope>
    <source>
        <strain evidence="2 3">HMF7620</strain>
    </source>
</reference>
<accession>A0A7C9MP42</accession>
<feature type="compositionally biased region" description="Basic and acidic residues" evidence="1">
    <location>
        <begin position="1"/>
        <end position="19"/>
    </location>
</feature>
<evidence type="ECO:0000313" key="2">
    <source>
        <dbReference type="EMBL" id="MVN85224.1"/>
    </source>
</evidence>
<dbReference type="Proteomes" id="UP000483286">
    <property type="component" value="Unassembled WGS sequence"/>
</dbReference>
<evidence type="ECO:0000256" key="1">
    <source>
        <dbReference type="SAM" id="MobiDB-lite"/>
    </source>
</evidence>
<protein>
    <submittedName>
        <fullName evidence="2">Uncharacterized protein</fullName>
    </submittedName>
</protein>
<dbReference type="EMBL" id="WQLB01000001">
    <property type="protein sequence ID" value="MVN85224.1"/>
    <property type="molecule type" value="Genomic_DNA"/>
</dbReference>